<dbReference type="InterPro" id="IPR001077">
    <property type="entry name" value="COMT_C"/>
</dbReference>
<dbReference type="SUPFAM" id="SSF53335">
    <property type="entry name" value="S-adenosyl-L-methionine-dependent methyltransferases"/>
    <property type="match status" value="1"/>
</dbReference>
<dbReference type="InterPro" id="IPR029063">
    <property type="entry name" value="SAM-dependent_MTases_sf"/>
</dbReference>
<gene>
    <name evidence="6" type="ORF">WJX75_007494</name>
</gene>
<dbReference type="EMBL" id="JALJOT010000014">
    <property type="protein sequence ID" value="KAK9903506.1"/>
    <property type="molecule type" value="Genomic_DNA"/>
</dbReference>
<dbReference type="SUPFAM" id="SSF46785">
    <property type="entry name" value="Winged helix' DNA-binding domain"/>
    <property type="match status" value="1"/>
</dbReference>
<dbReference type="Proteomes" id="UP001491310">
    <property type="component" value="Unassembled WGS sequence"/>
</dbReference>
<organism evidence="6 7">
    <name type="scientific">Coccomyxa subellipsoidea</name>
    <dbReference type="NCBI Taxonomy" id="248742"/>
    <lineage>
        <taxon>Eukaryota</taxon>
        <taxon>Viridiplantae</taxon>
        <taxon>Chlorophyta</taxon>
        <taxon>core chlorophytes</taxon>
        <taxon>Trebouxiophyceae</taxon>
        <taxon>Trebouxiophyceae incertae sedis</taxon>
        <taxon>Coccomyxaceae</taxon>
        <taxon>Coccomyxa</taxon>
    </lineage>
</organism>
<evidence type="ECO:0000259" key="5">
    <source>
        <dbReference type="Pfam" id="PF08100"/>
    </source>
</evidence>
<evidence type="ECO:0000259" key="4">
    <source>
        <dbReference type="Pfam" id="PF00891"/>
    </source>
</evidence>
<keyword evidence="2" id="KW-0808">Transferase</keyword>
<reference evidence="6 7" key="1">
    <citation type="journal article" date="2024" name="Nat. Commun.">
        <title>Phylogenomics reveals the evolutionary origins of lichenization in chlorophyte algae.</title>
        <authorList>
            <person name="Puginier C."/>
            <person name="Libourel C."/>
            <person name="Otte J."/>
            <person name="Skaloud P."/>
            <person name="Haon M."/>
            <person name="Grisel S."/>
            <person name="Petersen M."/>
            <person name="Berrin J.G."/>
            <person name="Delaux P.M."/>
            <person name="Dal Grande F."/>
            <person name="Keller J."/>
        </authorList>
    </citation>
    <scope>NUCLEOTIDE SEQUENCE [LARGE SCALE GENOMIC DNA]</scope>
    <source>
        <strain evidence="6 7">SAG 216-7</strain>
    </source>
</reference>
<keyword evidence="1" id="KW-0489">Methyltransferase</keyword>
<evidence type="ECO:0000313" key="7">
    <source>
        <dbReference type="Proteomes" id="UP001491310"/>
    </source>
</evidence>
<dbReference type="PROSITE" id="PS51683">
    <property type="entry name" value="SAM_OMT_II"/>
    <property type="match status" value="1"/>
</dbReference>
<dbReference type="PANTHER" id="PTHR43712">
    <property type="entry name" value="PUTATIVE (AFU_ORTHOLOGUE AFUA_4G14580)-RELATED"/>
    <property type="match status" value="1"/>
</dbReference>
<evidence type="ECO:0000313" key="6">
    <source>
        <dbReference type="EMBL" id="KAK9903506.1"/>
    </source>
</evidence>
<dbReference type="InterPro" id="IPR036390">
    <property type="entry name" value="WH_DNA-bd_sf"/>
</dbReference>
<protein>
    <recommendedName>
        <fullName evidence="8">S-adenosyl-L-methionine-dependent methyltransferase</fullName>
    </recommendedName>
</protein>
<evidence type="ECO:0000256" key="2">
    <source>
        <dbReference type="ARBA" id="ARBA00022679"/>
    </source>
</evidence>
<dbReference type="InterPro" id="IPR012967">
    <property type="entry name" value="COMT_dimerisation"/>
</dbReference>
<proteinExistence type="predicted"/>
<dbReference type="Pfam" id="PF00891">
    <property type="entry name" value="Methyltransf_2"/>
    <property type="match status" value="1"/>
</dbReference>
<dbReference type="Gene3D" id="1.10.10.10">
    <property type="entry name" value="Winged helix-like DNA-binding domain superfamily/Winged helix DNA-binding domain"/>
    <property type="match status" value="1"/>
</dbReference>
<feature type="domain" description="O-methyltransferase C-terminal" evidence="4">
    <location>
        <begin position="153"/>
        <end position="372"/>
    </location>
</feature>
<keyword evidence="3" id="KW-0949">S-adenosyl-L-methionine</keyword>
<evidence type="ECO:0000256" key="3">
    <source>
        <dbReference type="ARBA" id="ARBA00022691"/>
    </source>
</evidence>
<dbReference type="Pfam" id="PF08100">
    <property type="entry name" value="Dimerisation"/>
    <property type="match status" value="1"/>
</dbReference>
<evidence type="ECO:0000256" key="1">
    <source>
        <dbReference type="ARBA" id="ARBA00022603"/>
    </source>
</evidence>
<dbReference type="InterPro" id="IPR016461">
    <property type="entry name" value="COMT-like"/>
</dbReference>
<accession>A0ABR2YE79</accession>
<sequence>MSVEWQESHLLRDWSTPPPWPIFIFGKWLITLLRLFLQWIQPPPLTIFDIQRGGWQTQIMYTVAHLGIADELGRKGPQTAEDLAASLGLDSQRLYRLLRSAVQMGLFSVVRPLEQGGPVRFKNNRLSAVLRADHPTCMREMVLHQTDHNKPAWDELPWAVRTGGKAFEKTHNGLSEFEWLKLDPKEEDKFSKAMKQVDSMGTVAMATDYDWNSHSRIVDIGGAYGSFLAHLLTANRKPRGLLFDQSQVIQRAKEKWAEDKHWTTLSHRVEFAAGDFFKPETMPRAMDGDAYMMRLILHDWNDKDSIAILSSIRRAIGTAKAKLFIVETTIGEEFDDPLFQRALLDIHMMVALNGAERTVPQWKEMLREAGFAFTRIIPTRSIFNIVEALPA</sequence>
<name>A0ABR2YE79_9CHLO</name>
<dbReference type="PIRSF" id="PIRSF005739">
    <property type="entry name" value="O-mtase"/>
    <property type="match status" value="1"/>
</dbReference>
<evidence type="ECO:0008006" key="8">
    <source>
        <dbReference type="Google" id="ProtNLM"/>
    </source>
</evidence>
<feature type="domain" description="O-methyltransferase dimerisation" evidence="5">
    <location>
        <begin position="52"/>
        <end position="130"/>
    </location>
</feature>
<dbReference type="PANTHER" id="PTHR43712:SF2">
    <property type="entry name" value="O-METHYLTRANSFERASE CICE"/>
    <property type="match status" value="1"/>
</dbReference>
<comment type="caution">
    <text evidence="6">The sequence shown here is derived from an EMBL/GenBank/DDBJ whole genome shotgun (WGS) entry which is preliminary data.</text>
</comment>
<keyword evidence="7" id="KW-1185">Reference proteome</keyword>
<dbReference type="Gene3D" id="3.40.50.150">
    <property type="entry name" value="Vaccinia Virus protein VP39"/>
    <property type="match status" value="1"/>
</dbReference>
<dbReference type="InterPro" id="IPR036388">
    <property type="entry name" value="WH-like_DNA-bd_sf"/>
</dbReference>